<feature type="region of interest" description="Disordered" evidence="2">
    <location>
        <begin position="82"/>
        <end position="134"/>
    </location>
</feature>
<dbReference type="PROSITE" id="PS51915">
    <property type="entry name" value="ZAD"/>
    <property type="match status" value="1"/>
</dbReference>
<feature type="binding site" evidence="1">
    <location>
        <position position="17"/>
    </location>
    <ligand>
        <name>Zn(2+)</name>
        <dbReference type="ChEBI" id="CHEBI:29105"/>
    </ligand>
</feature>
<dbReference type="Gene3D" id="3.40.1800.20">
    <property type="match status" value="1"/>
</dbReference>
<dbReference type="GO" id="GO:0005634">
    <property type="term" value="C:nucleus"/>
    <property type="evidence" value="ECO:0007669"/>
    <property type="project" value="InterPro"/>
</dbReference>
<name>A0AAW2HJZ5_9NEOP</name>
<organism evidence="4">
    <name type="scientific">Menopon gallinae</name>
    <name type="common">poultry shaft louse</name>
    <dbReference type="NCBI Taxonomy" id="328185"/>
    <lineage>
        <taxon>Eukaryota</taxon>
        <taxon>Metazoa</taxon>
        <taxon>Ecdysozoa</taxon>
        <taxon>Arthropoda</taxon>
        <taxon>Hexapoda</taxon>
        <taxon>Insecta</taxon>
        <taxon>Pterygota</taxon>
        <taxon>Neoptera</taxon>
        <taxon>Paraneoptera</taxon>
        <taxon>Psocodea</taxon>
        <taxon>Troctomorpha</taxon>
        <taxon>Phthiraptera</taxon>
        <taxon>Amblycera</taxon>
        <taxon>Menoponidae</taxon>
        <taxon>Menopon</taxon>
    </lineage>
</organism>
<feature type="domain" description="ZAD" evidence="3">
    <location>
        <begin position="12"/>
        <end position="87"/>
    </location>
</feature>
<dbReference type="PANTHER" id="PTHR39942">
    <property type="entry name" value="BCDNA.LD26519-RELATED"/>
    <property type="match status" value="1"/>
</dbReference>
<dbReference type="PANTHER" id="PTHR39942:SF1">
    <property type="entry name" value="BCDNA.LD26519-RELATED"/>
    <property type="match status" value="1"/>
</dbReference>
<protein>
    <recommendedName>
        <fullName evidence="3">ZAD domain-containing protein</fullName>
    </recommendedName>
</protein>
<dbReference type="SMART" id="SM00868">
    <property type="entry name" value="zf-AD"/>
    <property type="match status" value="1"/>
</dbReference>
<feature type="binding site" evidence="1">
    <location>
        <position position="63"/>
    </location>
    <ligand>
        <name>Zn(2+)</name>
        <dbReference type="ChEBI" id="CHEBI:29105"/>
    </ligand>
</feature>
<dbReference type="EMBL" id="JARGDH010000004">
    <property type="protein sequence ID" value="KAL0270092.1"/>
    <property type="molecule type" value="Genomic_DNA"/>
</dbReference>
<evidence type="ECO:0000256" key="2">
    <source>
        <dbReference type="SAM" id="MobiDB-lite"/>
    </source>
</evidence>
<dbReference type="AlphaFoldDB" id="A0AAW2HJZ5"/>
<dbReference type="SUPFAM" id="SSF57716">
    <property type="entry name" value="Glucocorticoid receptor-like (DNA-binding domain)"/>
    <property type="match status" value="1"/>
</dbReference>
<evidence type="ECO:0000259" key="3">
    <source>
        <dbReference type="PROSITE" id="PS51915"/>
    </source>
</evidence>
<feature type="binding site" evidence="1">
    <location>
        <position position="14"/>
    </location>
    <ligand>
        <name>Zn(2+)</name>
        <dbReference type="ChEBI" id="CHEBI:29105"/>
    </ligand>
</feature>
<feature type="binding site" evidence="1">
    <location>
        <position position="60"/>
    </location>
    <ligand>
        <name>Zn(2+)</name>
        <dbReference type="ChEBI" id="CHEBI:29105"/>
    </ligand>
</feature>
<sequence length="134" mass="15292">MGSTARGLITGFICRLCSKMNRYVILIYGEDGERMGLADKINSYLPISVNRQDPLPKTVCLDCVARLENHCRMLQMISNAENRFKSEKENLARRTHRENEDEDESEVEYHTGDQGGTTNEDDANHNQETENPQV</sequence>
<dbReference type="InterPro" id="IPR012934">
    <property type="entry name" value="Znf_AD"/>
</dbReference>
<gene>
    <name evidence="4" type="ORF">PYX00_007612</name>
</gene>
<comment type="caution">
    <text evidence="4">The sequence shown here is derived from an EMBL/GenBank/DDBJ whole genome shotgun (WGS) entry which is preliminary data.</text>
</comment>
<proteinExistence type="predicted"/>
<evidence type="ECO:0000256" key="1">
    <source>
        <dbReference type="PROSITE-ProRule" id="PRU01263"/>
    </source>
</evidence>
<dbReference type="GO" id="GO:0008270">
    <property type="term" value="F:zinc ion binding"/>
    <property type="evidence" value="ECO:0007669"/>
    <property type="project" value="UniProtKB-UniRule"/>
</dbReference>
<feature type="compositionally biased region" description="Basic and acidic residues" evidence="2">
    <location>
        <begin position="82"/>
        <end position="92"/>
    </location>
</feature>
<evidence type="ECO:0000313" key="4">
    <source>
        <dbReference type="EMBL" id="KAL0270092.1"/>
    </source>
</evidence>
<keyword evidence="1" id="KW-0862">Zinc</keyword>
<dbReference type="Pfam" id="PF07776">
    <property type="entry name" value="zf-AD"/>
    <property type="match status" value="1"/>
</dbReference>
<keyword evidence="1" id="KW-0479">Metal-binding</keyword>
<keyword evidence="1" id="KW-0863">Zinc-finger</keyword>
<accession>A0AAW2HJZ5</accession>
<reference evidence="4" key="1">
    <citation type="journal article" date="2024" name="Gigascience">
        <title>Chromosome-level genome of the poultry shaft louse Menopon gallinae provides insight into the host-switching and adaptive evolution of parasitic lice.</title>
        <authorList>
            <person name="Xu Y."/>
            <person name="Ma L."/>
            <person name="Liu S."/>
            <person name="Liang Y."/>
            <person name="Liu Q."/>
            <person name="He Z."/>
            <person name="Tian L."/>
            <person name="Duan Y."/>
            <person name="Cai W."/>
            <person name="Li H."/>
            <person name="Song F."/>
        </authorList>
    </citation>
    <scope>NUCLEOTIDE SEQUENCE</scope>
    <source>
        <strain evidence="4">Cailab_2023a</strain>
    </source>
</reference>